<evidence type="ECO:0000256" key="5">
    <source>
        <dbReference type="HAMAP-Rule" id="MF_00014"/>
    </source>
</evidence>
<evidence type="ECO:0000259" key="6">
    <source>
        <dbReference type="Pfam" id="PF01782"/>
    </source>
</evidence>
<sequence length="179" mass="19595">MRFLSGSMSDEQLLLIGQIVAPFGVEGQLKVRGLTDRPDYIARHVKRLTLQVGKQRAQYTMLRLHEHKPGQLVLTLEGVASREAAEDLRGAEIYIHESEAAPLADDEYFIHQLIGLKVVTVAEQAVGTVRDVLTTGAGEILVITRPGQPDALVPMVHTFIDRLDLSAGVVVIDPIEGLL</sequence>
<comment type="similarity">
    <text evidence="5">Belongs to the RimM family.</text>
</comment>
<comment type="domain">
    <text evidence="5">The PRC barrel domain binds ribosomal protein uS19.</text>
</comment>
<comment type="subcellular location">
    <subcellularLocation>
        <location evidence="5">Cytoplasm</location>
    </subcellularLocation>
</comment>
<gene>
    <name evidence="5 8" type="primary">rimM</name>
    <name evidence="8" type="ORF">EYB53_022010</name>
</gene>
<evidence type="ECO:0000259" key="7">
    <source>
        <dbReference type="Pfam" id="PF05239"/>
    </source>
</evidence>
<feature type="domain" description="RimM N-terminal" evidence="6">
    <location>
        <begin position="16"/>
        <end position="98"/>
    </location>
</feature>
<organism evidence="8 9">
    <name type="scientific">Candidatus Chloroploca mongolica</name>
    <dbReference type="NCBI Taxonomy" id="2528176"/>
    <lineage>
        <taxon>Bacteria</taxon>
        <taxon>Bacillati</taxon>
        <taxon>Chloroflexota</taxon>
        <taxon>Chloroflexia</taxon>
        <taxon>Chloroflexales</taxon>
        <taxon>Chloroflexineae</taxon>
        <taxon>Oscillochloridaceae</taxon>
        <taxon>Candidatus Chloroploca</taxon>
    </lineage>
</organism>
<dbReference type="SUPFAM" id="SSF50346">
    <property type="entry name" value="PRC-barrel domain"/>
    <property type="match status" value="1"/>
</dbReference>
<evidence type="ECO:0000256" key="3">
    <source>
        <dbReference type="ARBA" id="ARBA00022552"/>
    </source>
</evidence>
<dbReference type="Pfam" id="PF05239">
    <property type="entry name" value="PRC"/>
    <property type="match status" value="1"/>
</dbReference>
<evidence type="ECO:0000313" key="9">
    <source>
        <dbReference type="Proteomes" id="UP001193081"/>
    </source>
</evidence>
<evidence type="ECO:0000256" key="1">
    <source>
        <dbReference type="ARBA" id="ARBA00022490"/>
    </source>
</evidence>
<dbReference type="InterPro" id="IPR002676">
    <property type="entry name" value="RimM_N"/>
</dbReference>
<dbReference type="SUPFAM" id="SSF50447">
    <property type="entry name" value="Translation proteins"/>
    <property type="match status" value="1"/>
</dbReference>
<dbReference type="Gene3D" id="2.40.30.60">
    <property type="entry name" value="RimM"/>
    <property type="match status" value="1"/>
</dbReference>
<name>A0ABS4DG42_9CHLR</name>
<keyword evidence="2 5" id="KW-0690">Ribosome biogenesis</keyword>
<dbReference type="PANTHER" id="PTHR33692">
    <property type="entry name" value="RIBOSOME MATURATION FACTOR RIMM"/>
    <property type="match status" value="1"/>
</dbReference>
<dbReference type="InterPro" id="IPR027275">
    <property type="entry name" value="PRC-brl_dom"/>
</dbReference>
<dbReference type="InterPro" id="IPR009000">
    <property type="entry name" value="Transl_B-barrel_sf"/>
</dbReference>
<dbReference type="PANTHER" id="PTHR33692:SF1">
    <property type="entry name" value="RIBOSOME MATURATION FACTOR RIMM"/>
    <property type="match status" value="1"/>
</dbReference>
<dbReference type="HAMAP" id="MF_00014">
    <property type="entry name" value="Ribosome_mat_RimM"/>
    <property type="match status" value="1"/>
</dbReference>
<dbReference type="InterPro" id="IPR036976">
    <property type="entry name" value="RimM_N_sf"/>
</dbReference>
<comment type="caution">
    <text evidence="8">The sequence shown here is derived from an EMBL/GenBank/DDBJ whole genome shotgun (WGS) entry which is preliminary data.</text>
</comment>
<dbReference type="InterPro" id="IPR011033">
    <property type="entry name" value="PRC_barrel-like_sf"/>
</dbReference>
<comment type="subunit">
    <text evidence="5">Binds ribosomal protein uS19.</text>
</comment>
<keyword evidence="3 5" id="KW-0698">rRNA processing</keyword>
<proteinExistence type="inferred from homology"/>
<evidence type="ECO:0000256" key="2">
    <source>
        <dbReference type="ARBA" id="ARBA00022517"/>
    </source>
</evidence>
<feature type="domain" description="PRC-barrel" evidence="7">
    <location>
        <begin position="106"/>
        <end position="179"/>
    </location>
</feature>
<dbReference type="Proteomes" id="UP001193081">
    <property type="component" value="Unassembled WGS sequence"/>
</dbReference>
<dbReference type="Gene3D" id="2.30.30.240">
    <property type="entry name" value="PRC-barrel domain"/>
    <property type="match status" value="1"/>
</dbReference>
<evidence type="ECO:0000313" key="8">
    <source>
        <dbReference type="EMBL" id="MBP1468403.1"/>
    </source>
</evidence>
<reference evidence="8 9" key="1">
    <citation type="submission" date="2021-03" db="EMBL/GenBank/DDBJ databases">
        <authorList>
            <person name="Grouzdev D.S."/>
        </authorList>
    </citation>
    <scope>NUCLEOTIDE SEQUENCE [LARGE SCALE GENOMIC DNA]</scope>
    <source>
        <strain evidence="8 9">M50-1</strain>
    </source>
</reference>
<evidence type="ECO:0000256" key="4">
    <source>
        <dbReference type="ARBA" id="ARBA00023186"/>
    </source>
</evidence>
<accession>A0ABS4DG42</accession>
<keyword evidence="9" id="KW-1185">Reference proteome</keyword>
<dbReference type="EMBL" id="SIJK02000067">
    <property type="protein sequence ID" value="MBP1468403.1"/>
    <property type="molecule type" value="Genomic_DNA"/>
</dbReference>
<dbReference type="Pfam" id="PF01782">
    <property type="entry name" value="RimM"/>
    <property type="match status" value="1"/>
</dbReference>
<keyword evidence="4 5" id="KW-0143">Chaperone</keyword>
<comment type="function">
    <text evidence="5">An accessory protein needed during the final step in the assembly of 30S ribosomal subunit, possibly for assembly of the head region. Essential for efficient processing of 16S rRNA. May be needed both before and after RbfA during the maturation of 16S rRNA. It has affinity for free ribosomal 30S subunits but not for 70S ribosomes.</text>
</comment>
<dbReference type="NCBIfam" id="TIGR02273">
    <property type="entry name" value="16S_RimM"/>
    <property type="match status" value="1"/>
</dbReference>
<dbReference type="InterPro" id="IPR011961">
    <property type="entry name" value="RimM"/>
</dbReference>
<protein>
    <recommendedName>
        <fullName evidence="5">Ribosome maturation factor RimM</fullName>
    </recommendedName>
</protein>
<keyword evidence="1 5" id="KW-0963">Cytoplasm</keyword>